<evidence type="ECO:0000313" key="4">
    <source>
        <dbReference type="Proteomes" id="UP001501005"/>
    </source>
</evidence>
<evidence type="ECO:0000313" key="3">
    <source>
        <dbReference type="EMBL" id="GAA0909744.1"/>
    </source>
</evidence>
<dbReference type="Pfam" id="PF11575">
    <property type="entry name" value="FhuF_C"/>
    <property type="match status" value="1"/>
</dbReference>
<dbReference type="InterPro" id="IPR024726">
    <property type="entry name" value="FhuF_C"/>
</dbReference>
<feature type="domain" description="Ferric siderophore reductase C-terminal" evidence="2">
    <location>
        <begin position="213"/>
        <end position="232"/>
    </location>
</feature>
<name>A0ABP3YX97_9ACTN</name>
<gene>
    <name evidence="3" type="ORF">GCM10009549_18460</name>
</gene>
<evidence type="ECO:0000259" key="2">
    <source>
        <dbReference type="Pfam" id="PF11575"/>
    </source>
</evidence>
<keyword evidence="4" id="KW-1185">Reference proteome</keyword>
<comment type="caution">
    <text evidence="3">The sequence shown here is derived from an EMBL/GenBank/DDBJ whole genome shotgun (WGS) entry which is preliminary data.</text>
</comment>
<feature type="compositionally biased region" description="Gly residues" evidence="1">
    <location>
        <begin position="259"/>
        <end position="273"/>
    </location>
</feature>
<accession>A0ABP3YX97</accession>
<evidence type="ECO:0000256" key="1">
    <source>
        <dbReference type="SAM" id="MobiDB-lite"/>
    </source>
</evidence>
<protein>
    <submittedName>
        <fullName evidence="3">(2Fe-2S)-binding protein</fullName>
    </submittedName>
</protein>
<reference evidence="4" key="1">
    <citation type="journal article" date="2019" name="Int. J. Syst. Evol. Microbiol.">
        <title>The Global Catalogue of Microorganisms (GCM) 10K type strain sequencing project: providing services to taxonomists for standard genome sequencing and annotation.</title>
        <authorList>
            <consortium name="The Broad Institute Genomics Platform"/>
            <consortium name="The Broad Institute Genome Sequencing Center for Infectious Disease"/>
            <person name="Wu L."/>
            <person name="Ma J."/>
        </authorList>
    </citation>
    <scope>NUCLEOTIDE SEQUENCE [LARGE SCALE GENOMIC DNA]</scope>
    <source>
        <strain evidence="4">JCM 10673</strain>
    </source>
</reference>
<feature type="region of interest" description="Disordered" evidence="1">
    <location>
        <begin position="238"/>
        <end position="273"/>
    </location>
</feature>
<organism evidence="3 4">
    <name type="scientific">Streptomyces thermoalcalitolerans</name>
    <dbReference type="NCBI Taxonomy" id="65605"/>
    <lineage>
        <taxon>Bacteria</taxon>
        <taxon>Bacillati</taxon>
        <taxon>Actinomycetota</taxon>
        <taxon>Actinomycetes</taxon>
        <taxon>Kitasatosporales</taxon>
        <taxon>Streptomycetaceae</taxon>
        <taxon>Streptomyces</taxon>
    </lineage>
</organism>
<proteinExistence type="predicted"/>
<sequence>MDLAPDLAALRPLGGFFVLRTGTPPHGRLPTLAQVYAQPAAGPHDTHPLDVRVRTVAHGIRAPEPRVAASIAHQALAARLWSAALGCAALYGGVPDLDPHLLHWDPAAQAPDDLWLTEVRARPADASTIAAVVLHGHLEPLAAALRARHRLAPGLLRGNAASALASTGRLLAAWARDHGRAEAADRARELTTCLLTHPLLGRAGTLTGTAFRRRSCCLYYRVPGGGLCGDCCFTRPPGSSPKAASGRPGRRPEARTKDGGGAAQEGNGGAAAG</sequence>
<dbReference type="RefSeq" id="WP_344048856.1">
    <property type="nucleotide sequence ID" value="NZ_BAAAHG010000011.1"/>
</dbReference>
<dbReference type="EMBL" id="BAAAHG010000011">
    <property type="protein sequence ID" value="GAA0909744.1"/>
    <property type="molecule type" value="Genomic_DNA"/>
</dbReference>
<dbReference type="Proteomes" id="UP001501005">
    <property type="component" value="Unassembled WGS sequence"/>
</dbReference>